<sequence length="150" mass="16175">MFPDFVEFYSFRSMLVSSHQHLDSFGVALSAVDLDQNSQICLVTYTFNIDMDGFICGESLEKGVDSTLSPKCNLVGSSSGSGLGVILCLNWASMMALSLRVFLQENGGGSGKFSEEGLLDDGDSTCWGVIPIESKLSTGNYRSMSRRSLG</sequence>
<dbReference type="EMBL" id="JACBKZ010000005">
    <property type="protein sequence ID" value="KAF5949964.1"/>
    <property type="molecule type" value="Genomic_DNA"/>
</dbReference>
<organism evidence="1 2">
    <name type="scientific">Camellia sinensis</name>
    <name type="common">Tea plant</name>
    <name type="synonym">Thea sinensis</name>
    <dbReference type="NCBI Taxonomy" id="4442"/>
    <lineage>
        <taxon>Eukaryota</taxon>
        <taxon>Viridiplantae</taxon>
        <taxon>Streptophyta</taxon>
        <taxon>Embryophyta</taxon>
        <taxon>Tracheophyta</taxon>
        <taxon>Spermatophyta</taxon>
        <taxon>Magnoliopsida</taxon>
        <taxon>eudicotyledons</taxon>
        <taxon>Gunneridae</taxon>
        <taxon>Pentapetalae</taxon>
        <taxon>asterids</taxon>
        <taxon>Ericales</taxon>
        <taxon>Theaceae</taxon>
        <taxon>Camellia</taxon>
    </lineage>
</organism>
<reference evidence="2" key="1">
    <citation type="journal article" date="2020" name="Nat. Commun.">
        <title>Genome assembly of wild tea tree DASZ reveals pedigree and selection history of tea varieties.</title>
        <authorList>
            <person name="Zhang W."/>
            <person name="Zhang Y."/>
            <person name="Qiu H."/>
            <person name="Guo Y."/>
            <person name="Wan H."/>
            <person name="Zhang X."/>
            <person name="Scossa F."/>
            <person name="Alseekh S."/>
            <person name="Zhang Q."/>
            <person name="Wang P."/>
            <person name="Xu L."/>
            <person name="Schmidt M.H."/>
            <person name="Jia X."/>
            <person name="Li D."/>
            <person name="Zhu A."/>
            <person name="Guo F."/>
            <person name="Chen W."/>
            <person name="Ni D."/>
            <person name="Usadel B."/>
            <person name="Fernie A.R."/>
            <person name="Wen W."/>
        </authorList>
    </citation>
    <scope>NUCLEOTIDE SEQUENCE [LARGE SCALE GENOMIC DNA]</scope>
    <source>
        <strain evidence="2">cv. G240</strain>
    </source>
</reference>
<protein>
    <submittedName>
        <fullName evidence="1">Uncharacterized protein</fullName>
    </submittedName>
</protein>
<gene>
    <name evidence="1" type="ORF">HYC85_011957</name>
</gene>
<evidence type="ECO:0000313" key="2">
    <source>
        <dbReference type="Proteomes" id="UP000593564"/>
    </source>
</evidence>
<accession>A0A7J7HDG3</accession>
<reference evidence="1 2" key="2">
    <citation type="submission" date="2020-07" db="EMBL/GenBank/DDBJ databases">
        <title>Genome assembly of wild tea tree DASZ reveals pedigree and selection history of tea varieties.</title>
        <authorList>
            <person name="Zhang W."/>
        </authorList>
    </citation>
    <scope>NUCLEOTIDE SEQUENCE [LARGE SCALE GENOMIC DNA]</scope>
    <source>
        <strain evidence="2">cv. G240</strain>
        <tissue evidence="1">Leaf</tissue>
    </source>
</reference>
<comment type="caution">
    <text evidence="1">The sequence shown here is derived from an EMBL/GenBank/DDBJ whole genome shotgun (WGS) entry which is preliminary data.</text>
</comment>
<evidence type="ECO:0000313" key="1">
    <source>
        <dbReference type="EMBL" id="KAF5949964.1"/>
    </source>
</evidence>
<keyword evidence="2" id="KW-1185">Reference proteome</keyword>
<proteinExistence type="predicted"/>
<dbReference type="Proteomes" id="UP000593564">
    <property type="component" value="Unassembled WGS sequence"/>
</dbReference>
<dbReference type="AlphaFoldDB" id="A0A7J7HDG3"/>
<name>A0A7J7HDG3_CAMSI</name>